<dbReference type="InterPro" id="IPR038765">
    <property type="entry name" value="Papain-like_cys_pep_sf"/>
</dbReference>
<dbReference type="InterPro" id="IPR002931">
    <property type="entry name" value="Transglutaminase-like"/>
</dbReference>
<dbReference type="RefSeq" id="WP_420242122.1">
    <property type="nucleotide sequence ID" value="NZ_BOPV01000001.1"/>
</dbReference>
<dbReference type="Pfam" id="PF08379">
    <property type="entry name" value="Bact_transglu_N"/>
    <property type="match status" value="1"/>
</dbReference>
<evidence type="ECO:0000313" key="3">
    <source>
        <dbReference type="Proteomes" id="UP000681075"/>
    </source>
</evidence>
<gene>
    <name evidence="2" type="ORF">TMPK1_12600</name>
</gene>
<proteinExistence type="predicted"/>
<sequence length="266" mass="29270">MKLRIRHETAHDYEAPSASTVQLIRLTPRSHGGQRVRYWRVGDGSWPSFEDGFGNWTQFRAVQRPHGRVRVVAEGEVETVDTQGVLRDTRETLPVGAYLRETGRTHPDDAIRALAEDVLRSANTELDRLHTLMQLVRDKVDWVVGATESTTTAAEALAHGRGVCQDHAQLFCSAARLLGMPARYVSGYFWPGEDGRDEPASHAWAEGFVPALGWVGFDAANRQCPTDRYVRVAIGLDSFAAAPVHGVHFGSGADSLAVTVRVDADQ</sequence>
<dbReference type="Gene3D" id="3.10.620.30">
    <property type="match status" value="1"/>
</dbReference>
<feature type="domain" description="Transglutaminase-like" evidence="1">
    <location>
        <begin position="156"/>
        <end position="221"/>
    </location>
</feature>
<keyword evidence="3" id="KW-1185">Reference proteome</keyword>
<dbReference type="AlphaFoldDB" id="A0A8S8X794"/>
<dbReference type="SMART" id="SM00460">
    <property type="entry name" value="TGc"/>
    <property type="match status" value="1"/>
</dbReference>
<reference evidence="2" key="1">
    <citation type="submission" date="2021-02" db="EMBL/GenBank/DDBJ databases">
        <title>Genome sequence of Rhodospirillales sp. strain TMPK1 isolated from soil.</title>
        <authorList>
            <person name="Nakai R."/>
            <person name="Kusada H."/>
            <person name="Tamaki H."/>
        </authorList>
    </citation>
    <scope>NUCLEOTIDE SEQUENCE</scope>
    <source>
        <strain evidence="2">TMPK1</strain>
    </source>
</reference>
<comment type="caution">
    <text evidence="2">The sequence shown here is derived from an EMBL/GenBank/DDBJ whole genome shotgun (WGS) entry which is preliminary data.</text>
</comment>
<protein>
    <submittedName>
        <fullName evidence="2">Transglutaminase</fullName>
    </submittedName>
</protein>
<dbReference type="EMBL" id="BOPV01000001">
    <property type="protein sequence ID" value="GIL39023.1"/>
    <property type="molecule type" value="Genomic_DNA"/>
</dbReference>
<dbReference type="Proteomes" id="UP000681075">
    <property type="component" value="Unassembled WGS sequence"/>
</dbReference>
<name>A0A8S8X794_9PROT</name>
<organism evidence="2 3">
    <name type="scientific">Roseiterribacter gracilis</name>
    <dbReference type="NCBI Taxonomy" id="2812848"/>
    <lineage>
        <taxon>Bacteria</taxon>
        <taxon>Pseudomonadati</taxon>
        <taxon>Pseudomonadota</taxon>
        <taxon>Alphaproteobacteria</taxon>
        <taxon>Rhodospirillales</taxon>
        <taxon>Roseiterribacteraceae</taxon>
        <taxon>Roseiterribacter</taxon>
    </lineage>
</organism>
<dbReference type="PANTHER" id="PTHR33490">
    <property type="entry name" value="BLR5614 PROTEIN-RELATED"/>
    <property type="match status" value="1"/>
</dbReference>
<evidence type="ECO:0000259" key="1">
    <source>
        <dbReference type="SMART" id="SM00460"/>
    </source>
</evidence>
<accession>A0A8S8X794</accession>
<dbReference type="SUPFAM" id="SSF54001">
    <property type="entry name" value="Cysteine proteinases"/>
    <property type="match status" value="1"/>
</dbReference>
<evidence type="ECO:0000313" key="2">
    <source>
        <dbReference type="EMBL" id="GIL39023.1"/>
    </source>
</evidence>
<dbReference type="InterPro" id="IPR013589">
    <property type="entry name" value="Bac_transglu_N"/>
</dbReference>
<dbReference type="Pfam" id="PF01841">
    <property type="entry name" value="Transglut_core"/>
    <property type="match status" value="1"/>
</dbReference>
<dbReference type="PANTHER" id="PTHR33490:SF6">
    <property type="entry name" value="SLL1049 PROTEIN"/>
    <property type="match status" value="1"/>
</dbReference>